<evidence type="ECO:0000259" key="9">
    <source>
        <dbReference type="PROSITE" id="PS51032"/>
    </source>
</evidence>
<dbReference type="Proteomes" id="UP001341840">
    <property type="component" value="Unassembled WGS sequence"/>
</dbReference>
<dbReference type="Gene3D" id="3.30.730.10">
    <property type="entry name" value="AP2/ERF domain"/>
    <property type="match status" value="1"/>
</dbReference>
<dbReference type="InterPro" id="IPR016177">
    <property type="entry name" value="DNA-bd_dom_sf"/>
</dbReference>
<dbReference type="InterPro" id="IPR001471">
    <property type="entry name" value="AP2/ERF_dom"/>
</dbReference>
<dbReference type="PROSITE" id="PS51032">
    <property type="entry name" value="AP2_ERF"/>
    <property type="match status" value="1"/>
</dbReference>
<reference evidence="10 11" key="1">
    <citation type="journal article" date="2023" name="Plants (Basel)">
        <title>Bridging the Gap: Combining Genomics and Transcriptomics Approaches to Understand Stylosanthes scabra, an Orphan Legume from the Brazilian Caatinga.</title>
        <authorList>
            <person name="Ferreira-Neto J.R.C."/>
            <person name="da Silva M.D."/>
            <person name="Binneck E."/>
            <person name="de Melo N.F."/>
            <person name="da Silva R.H."/>
            <person name="de Melo A.L.T.M."/>
            <person name="Pandolfi V."/>
            <person name="Bustamante F.O."/>
            <person name="Brasileiro-Vidal A.C."/>
            <person name="Benko-Iseppon A.M."/>
        </authorList>
    </citation>
    <scope>NUCLEOTIDE SEQUENCE [LARGE SCALE GENOMIC DNA]</scope>
    <source>
        <tissue evidence="10">Leaves</tissue>
    </source>
</reference>
<name>A0ABU6TET1_9FABA</name>
<dbReference type="SMART" id="SM00380">
    <property type="entry name" value="AP2"/>
    <property type="match status" value="1"/>
</dbReference>
<dbReference type="InterPro" id="IPR036955">
    <property type="entry name" value="AP2/ERF_dom_sf"/>
</dbReference>
<keyword evidence="3" id="KW-0238">DNA-binding</keyword>
<evidence type="ECO:0000256" key="4">
    <source>
        <dbReference type="ARBA" id="ARBA00023159"/>
    </source>
</evidence>
<dbReference type="EMBL" id="JASCZI010090820">
    <property type="protein sequence ID" value="MED6146854.1"/>
    <property type="molecule type" value="Genomic_DNA"/>
</dbReference>
<comment type="similarity">
    <text evidence="7">Belongs to the AP2/ERF transcription factor family. ERF subfamily.</text>
</comment>
<evidence type="ECO:0000256" key="6">
    <source>
        <dbReference type="ARBA" id="ARBA00023242"/>
    </source>
</evidence>
<dbReference type="PRINTS" id="PR00367">
    <property type="entry name" value="ETHRSPELEMNT"/>
</dbReference>
<evidence type="ECO:0000256" key="5">
    <source>
        <dbReference type="ARBA" id="ARBA00023163"/>
    </source>
</evidence>
<evidence type="ECO:0000313" key="10">
    <source>
        <dbReference type="EMBL" id="MED6146854.1"/>
    </source>
</evidence>
<comment type="subcellular location">
    <subcellularLocation>
        <location evidence="1">Nucleus</location>
    </subcellularLocation>
</comment>
<keyword evidence="2" id="KW-0805">Transcription regulation</keyword>
<comment type="caution">
    <text evidence="10">The sequence shown here is derived from an EMBL/GenBank/DDBJ whole genome shotgun (WGS) entry which is preliminary data.</text>
</comment>
<proteinExistence type="inferred from homology"/>
<feature type="domain" description="AP2/ERF" evidence="9">
    <location>
        <begin position="63"/>
        <end position="121"/>
    </location>
</feature>
<protein>
    <recommendedName>
        <fullName evidence="9">AP2/ERF domain-containing protein</fullName>
    </recommendedName>
</protein>
<dbReference type="PANTHER" id="PTHR31839:SF2">
    <property type="entry name" value="DEHYDRATION-RESPONSIVE ELEMENT-BINDING PROTEIN 1D"/>
    <property type="match status" value="1"/>
</dbReference>
<sequence>MNKLDQSSFDEYLSTCSSEASSSNNKNPLRPTTTDYDHPTPLASLRPKKRAGRRIFKETRHPVYRGVRRRNNNRWVCEVRVPNNKSKRIWLGTYATPEMAARAYDVAALALRGKSACLNFADSAQRLLPLLPASTDGAEEIRRVAAEAAKTVTVALDGYNNNKCCLGSVDNAVTEYEVCSRERVVEEDVKKDLIVDINNDDDHYMHDWVRSMTEEPLRSPPPFFRYDFGSSRDWNDTEFDADVSLWSFSI</sequence>
<keyword evidence="6" id="KW-0539">Nucleus</keyword>
<evidence type="ECO:0000256" key="3">
    <source>
        <dbReference type="ARBA" id="ARBA00023125"/>
    </source>
</evidence>
<feature type="compositionally biased region" description="Polar residues" evidence="8">
    <location>
        <begin position="24"/>
        <end position="34"/>
    </location>
</feature>
<dbReference type="CDD" id="cd00018">
    <property type="entry name" value="AP2"/>
    <property type="match status" value="1"/>
</dbReference>
<feature type="region of interest" description="Disordered" evidence="8">
    <location>
        <begin position="15"/>
        <end position="52"/>
    </location>
</feature>
<gene>
    <name evidence="10" type="ORF">PIB30_038504</name>
</gene>
<accession>A0ABU6TET1</accession>
<evidence type="ECO:0000313" key="11">
    <source>
        <dbReference type="Proteomes" id="UP001341840"/>
    </source>
</evidence>
<evidence type="ECO:0000256" key="8">
    <source>
        <dbReference type="SAM" id="MobiDB-lite"/>
    </source>
</evidence>
<dbReference type="SUPFAM" id="SSF54171">
    <property type="entry name" value="DNA-binding domain"/>
    <property type="match status" value="1"/>
</dbReference>
<keyword evidence="4" id="KW-0010">Activator</keyword>
<dbReference type="InterPro" id="IPR045277">
    <property type="entry name" value="DRE1A-I"/>
</dbReference>
<evidence type="ECO:0000256" key="1">
    <source>
        <dbReference type="ARBA" id="ARBA00004123"/>
    </source>
</evidence>
<keyword evidence="5" id="KW-0804">Transcription</keyword>
<dbReference type="Pfam" id="PF00847">
    <property type="entry name" value="AP2"/>
    <property type="match status" value="1"/>
</dbReference>
<organism evidence="10 11">
    <name type="scientific">Stylosanthes scabra</name>
    <dbReference type="NCBI Taxonomy" id="79078"/>
    <lineage>
        <taxon>Eukaryota</taxon>
        <taxon>Viridiplantae</taxon>
        <taxon>Streptophyta</taxon>
        <taxon>Embryophyta</taxon>
        <taxon>Tracheophyta</taxon>
        <taxon>Spermatophyta</taxon>
        <taxon>Magnoliopsida</taxon>
        <taxon>eudicotyledons</taxon>
        <taxon>Gunneridae</taxon>
        <taxon>Pentapetalae</taxon>
        <taxon>rosids</taxon>
        <taxon>fabids</taxon>
        <taxon>Fabales</taxon>
        <taxon>Fabaceae</taxon>
        <taxon>Papilionoideae</taxon>
        <taxon>50 kb inversion clade</taxon>
        <taxon>dalbergioids sensu lato</taxon>
        <taxon>Dalbergieae</taxon>
        <taxon>Pterocarpus clade</taxon>
        <taxon>Stylosanthes</taxon>
    </lineage>
</organism>
<keyword evidence="11" id="KW-1185">Reference proteome</keyword>
<dbReference type="PANTHER" id="PTHR31839">
    <property type="entry name" value="DEHYDRATION-RESPONSIVE ELEMENT-BINDING PROTEIN 1D"/>
    <property type="match status" value="1"/>
</dbReference>
<evidence type="ECO:0000256" key="2">
    <source>
        <dbReference type="ARBA" id="ARBA00023015"/>
    </source>
</evidence>
<evidence type="ECO:0000256" key="7">
    <source>
        <dbReference type="ARBA" id="ARBA00024343"/>
    </source>
</evidence>